<dbReference type="EMBL" id="FMJB01000058">
    <property type="protein sequence ID" value="SCM68705.1"/>
    <property type="molecule type" value="Genomic_DNA"/>
</dbReference>
<sequence>MLAHYTDAFAGLCAAFEVAMGFDRQVCEKEGIYGAFEADRDNLTVQAINKRPSSEIGKGPFSLFLISQQVSRN</sequence>
<reference evidence="2" key="1">
    <citation type="submission" date="2016-09" db="EMBL/GenBank/DDBJ databases">
        <authorList>
            <person name="Wibberg D."/>
        </authorList>
    </citation>
    <scope>NUCLEOTIDE SEQUENCE [LARGE SCALE GENOMIC DNA]</scope>
</reference>
<keyword evidence="2" id="KW-1185">Reference proteome</keyword>
<gene>
    <name evidence="1" type="ORF">KARMA_2931</name>
</gene>
<name>A0A1M4N451_9RHOB</name>
<evidence type="ECO:0000313" key="1">
    <source>
        <dbReference type="EMBL" id="SCM68705.1"/>
    </source>
</evidence>
<evidence type="ECO:0000313" key="2">
    <source>
        <dbReference type="Proteomes" id="UP000184085"/>
    </source>
</evidence>
<protein>
    <submittedName>
        <fullName evidence="1">Uncharacterized protein</fullName>
    </submittedName>
</protein>
<dbReference type="Proteomes" id="UP000184085">
    <property type="component" value="Unassembled WGS sequence"/>
</dbReference>
<accession>A0A1M4N451</accession>
<organism evidence="1 2">
    <name type="scientific">Donghicola eburneus</name>
    <dbReference type="NCBI Taxonomy" id="393278"/>
    <lineage>
        <taxon>Bacteria</taxon>
        <taxon>Pseudomonadati</taxon>
        <taxon>Pseudomonadota</taxon>
        <taxon>Alphaproteobacteria</taxon>
        <taxon>Rhodobacterales</taxon>
        <taxon>Roseobacteraceae</taxon>
        <taxon>Donghicola</taxon>
    </lineage>
</organism>
<dbReference type="AlphaFoldDB" id="A0A1M4N451"/>
<proteinExistence type="predicted"/>